<protein>
    <submittedName>
        <fullName evidence="4">ATP-binding protein</fullName>
    </submittedName>
</protein>
<dbReference type="GO" id="GO:0005524">
    <property type="term" value="F:ATP binding"/>
    <property type="evidence" value="ECO:0007669"/>
    <property type="project" value="UniProtKB-KW"/>
</dbReference>
<dbReference type="Proteomes" id="UP000262882">
    <property type="component" value="Unassembled WGS sequence"/>
</dbReference>
<evidence type="ECO:0000256" key="2">
    <source>
        <dbReference type="SAM" id="MobiDB-lite"/>
    </source>
</evidence>
<keyword evidence="1" id="KW-0418">Kinase</keyword>
<feature type="domain" description="Histidine kinase/HSP90-like ATPase" evidence="3">
    <location>
        <begin position="62"/>
        <end position="170"/>
    </location>
</feature>
<dbReference type="InterPro" id="IPR036890">
    <property type="entry name" value="HATPase_C_sf"/>
</dbReference>
<dbReference type="CDD" id="cd16936">
    <property type="entry name" value="HATPase_RsbW-like"/>
    <property type="match status" value="1"/>
</dbReference>
<dbReference type="Pfam" id="PF13581">
    <property type="entry name" value="HATPase_c_2"/>
    <property type="match status" value="1"/>
</dbReference>
<keyword evidence="1" id="KW-0808">Transferase</keyword>
<dbReference type="PANTHER" id="PTHR35526:SF3">
    <property type="entry name" value="ANTI-SIGMA-F FACTOR RSBW"/>
    <property type="match status" value="1"/>
</dbReference>
<keyword evidence="4" id="KW-0067">ATP-binding</keyword>
<dbReference type="GO" id="GO:0004674">
    <property type="term" value="F:protein serine/threonine kinase activity"/>
    <property type="evidence" value="ECO:0007669"/>
    <property type="project" value="UniProtKB-KW"/>
</dbReference>
<dbReference type="EMBL" id="QVNQ01000001">
    <property type="protein sequence ID" value="RFS87241.1"/>
    <property type="molecule type" value="Genomic_DNA"/>
</dbReference>
<keyword evidence="1" id="KW-0723">Serine/threonine-protein kinase</keyword>
<evidence type="ECO:0000313" key="5">
    <source>
        <dbReference type="Proteomes" id="UP000262882"/>
    </source>
</evidence>
<evidence type="ECO:0000256" key="1">
    <source>
        <dbReference type="ARBA" id="ARBA00022527"/>
    </source>
</evidence>
<reference evidence="4 5" key="1">
    <citation type="submission" date="2018-08" db="EMBL/GenBank/DDBJ databases">
        <title>Actinomadura spongicola sp. nov., isolated from marine sponge Leucetta chagosensis.</title>
        <authorList>
            <person name="Li L."/>
            <person name="Lin H.W."/>
        </authorList>
    </citation>
    <scope>NUCLEOTIDE SEQUENCE [LARGE SCALE GENOMIC DNA]</scope>
    <source>
        <strain evidence="4 5">LHW52907</strain>
    </source>
</reference>
<name>A0A372GPC6_9ACTN</name>
<proteinExistence type="predicted"/>
<sequence length="181" mass="18146">MTGDLAEATGAAVEALRAGAGRAGLRDDPARRRGGGAVAGAGGGAAGDRVLVGEITLPGVRRSVGFARSFVRARAPDAPGLDDMIMAVSELVANAITHTASGREGGRVTVVLTAGGGMYRLEVEDGGGADGRPHVRDEVGAETGRGMRIVAALASSWGFRRDGARTVVWAEFPGDGSGPGP</sequence>
<keyword evidence="5" id="KW-1185">Reference proteome</keyword>
<keyword evidence="4" id="KW-0547">Nucleotide-binding</keyword>
<organism evidence="4 5">
    <name type="scientific">Actinomadura spongiicola</name>
    <dbReference type="NCBI Taxonomy" id="2303421"/>
    <lineage>
        <taxon>Bacteria</taxon>
        <taxon>Bacillati</taxon>
        <taxon>Actinomycetota</taxon>
        <taxon>Actinomycetes</taxon>
        <taxon>Streptosporangiales</taxon>
        <taxon>Thermomonosporaceae</taxon>
        <taxon>Actinomadura</taxon>
    </lineage>
</organism>
<evidence type="ECO:0000313" key="4">
    <source>
        <dbReference type="EMBL" id="RFS87241.1"/>
    </source>
</evidence>
<dbReference type="PANTHER" id="PTHR35526">
    <property type="entry name" value="ANTI-SIGMA-F FACTOR RSBW-RELATED"/>
    <property type="match status" value="1"/>
</dbReference>
<dbReference type="InterPro" id="IPR003594">
    <property type="entry name" value="HATPase_dom"/>
</dbReference>
<dbReference type="Gene3D" id="3.30.565.10">
    <property type="entry name" value="Histidine kinase-like ATPase, C-terminal domain"/>
    <property type="match status" value="1"/>
</dbReference>
<comment type="caution">
    <text evidence="4">The sequence shown here is derived from an EMBL/GenBank/DDBJ whole genome shotgun (WGS) entry which is preliminary data.</text>
</comment>
<dbReference type="AlphaFoldDB" id="A0A372GPC6"/>
<gene>
    <name evidence="4" type="ORF">D0T12_03095</name>
</gene>
<dbReference type="SUPFAM" id="SSF55874">
    <property type="entry name" value="ATPase domain of HSP90 chaperone/DNA topoisomerase II/histidine kinase"/>
    <property type="match status" value="1"/>
</dbReference>
<feature type="compositionally biased region" description="Gly residues" evidence="2">
    <location>
        <begin position="35"/>
        <end position="44"/>
    </location>
</feature>
<accession>A0A372GPC6</accession>
<evidence type="ECO:0000259" key="3">
    <source>
        <dbReference type="Pfam" id="PF13581"/>
    </source>
</evidence>
<dbReference type="InterPro" id="IPR050267">
    <property type="entry name" value="Anti-sigma-factor_SerPK"/>
</dbReference>
<feature type="region of interest" description="Disordered" evidence="2">
    <location>
        <begin position="24"/>
        <end position="44"/>
    </location>
</feature>